<comment type="caution">
    <text evidence="2">The sequence shown here is derived from an EMBL/GenBank/DDBJ whole genome shotgun (WGS) entry which is preliminary data.</text>
</comment>
<feature type="compositionally biased region" description="Basic and acidic residues" evidence="1">
    <location>
        <begin position="29"/>
        <end position="42"/>
    </location>
</feature>
<dbReference type="Proteomes" id="UP001054945">
    <property type="component" value="Unassembled WGS sequence"/>
</dbReference>
<evidence type="ECO:0000313" key="2">
    <source>
        <dbReference type="EMBL" id="GIY46384.1"/>
    </source>
</evidence>
<feature type="compositionally biased region" description="Basic and acidic residues" evidence="1">
    <location>
        <begin position="64"/>
        <end position="75"/>
    </location>
</feature>
<evidence type="ECO:0000313" key="3">
    <source>
        <dbReference type="Proteomes" id="UP001054945"/>
    </source>
</evidence>
<name>A0AAV4TJT9_CAEEX</name>
<protein>
    <submittedName>
        <fullName evidence="2">Uncharacterized protein</fullName>
    </submittedName>
</protein>
<feature type="compositionally biased region" description="Basic and acidic residues" evidence="1">
    <location>
        <begin position="1"/>
        <end position="20"/>
    </location>
</feature>
<reference evidence="2 3" key="1">
    <citation type="submission" date="2021-06" db="EMBL/GenBank/DDBJ databases">
        <title>Caerostris extrusa draft genome.</title>
        <authorList>
            <person name="Kono N."/>
            <person name="Arakawa K."/>
        </authorList>
    </citation>
    <scope>NUCLEOTIDE SEQUENCE [LARGE SCALE GENOMIC DNA]</scope>
</reference>
<dbReference type="AlphaFoldDB" id="A0AAV4TJT9"/>
<proteinExistence type="predicted"/>
<dbReference type="EMBL" id="BPLR01011410">
    <property type="protein sequence ID" value="GIY46384.1"/>
    <property type="molecule type" value="Genomic_DNA"/>
</dbReference>
<keyword evidence="3" id="KW-1185">Reference proteome</keyword>
<organism evidence="2 3">
    <name type="scientific">Caerostris extrusa</name>
    <name type="common">Bark spider</name>
    <name type="synonym">Caerostris bankana</name>
    <dbReference type="NCBI Taxonomy" id="172846"/>
    <lineage>
        <taxon>Eukaryota</taxon>
        <taxon>Metazoa</taxon>
        <taxon>Ecdysozoa</taxon>
        <taxon>Arthropoda</taxon>
        <taxon>Chelicerata</taxon>
        <taxon>Arachnida</taxon>
        <taxon>Araneae</taxon>
        <taxon>Araneomorphae</taxon>
        <taxon>Entelegynae</taxon>
        <taxon>Araneoidea</taxon>
        <taxon>Araneidae</taxon>
        <taxon>Caerostris</taxon>
    </lineage>
</organism>
<accession>A0AAV4TJT9</accession>
<feature type="region of interest" description="Disordered" evidence="1">
    <location>
        <begin position="1"/>
        <end position="75"/>
    </location>
</feature>
<sequence length="131" mass="15364">MEKQKQEIKQDKTVSSVDKKTPHRQKQHKEREVRVSDGKRWDTSLSRSGFSSRRKNPMESDDLLSARDDRKGKIPKELKKEQLCAGIKTGFSRFHLSCKKPTETYFSPFFFIIISFFGQHPSSRDSFSFYP</sequence>
<gene>
    <name evidence="2" type="ORF">CEXT_328221</name>
</gene>
<evidence type="ECO:0000256" key="1">
    <source>
        <dbReference type="SAM" id="MobiDB-lite"/>
    </source>
</evidence>